<evidence type="ECO:0000259" key="1">
    <source>
        <dbReference type="Pfam" id="PF13443"/>
    </source>
</evidence>
<protein>
    <recommendedName>
        <fullName evidence="1">HTH cro/C1-type domain-containing protein</fullName>
    </recommendedName>
</protein>
<feature type="domain" description="HTH cro/C1-type" evidence="1">
    <location>
        <begin position="14"/>
        <end position="76"/>
    </location>
</feature>
<evidence type="ECO:0000313" key="2">
    <source>
        <dbReference type="EMBL" id="GBD67352.1"/>
    </source>
</evidence>
<reference evidence="2 3" key="1">
    <citation type="submission" date="2016-05" db="EMBL/GenBank/DDBJ databases">
        <title>Whole genome sequencing of Tetragenococcus halophilus subsp. halophilus NISL 7118.</title>
        <authorList>
            <person name="Shiwa Y."/>
            <person name="Nishimura I."/>
            <person name="Yoshikawa H."/>
            <person name="Koyama Y."/>
            <person name="Oguma T."/>
        </authorList>
    </citation>
    <scope>NUCLEOTIDE SEQUENCE [LARGE SCALE GENOMIC DNA]</scope>
    <source>
        <strain evidence="2 3">NISL 7118</strain>
    </source>
</reference>
<dbReference type="SUPFAM" id="SSF47413">
    <property type="entry name" value="lambda repressor-like DNA-binding domains"/>
    <property type="match status" value="1"/>
</dbReference>
<keyword evidence="3" id="KW-1185">Reference proteome</keyword>
<proteinExistence type="predicted"/>
<dbReference type="EMBL" id="BDEC01000006">
    <property type="protein sequence ID" value="GBD67352.1"/>
    <property type="molecule type" value="Genomic_DNA"/>
</dbReference>
<dbReference type="Proteomes" id="UP000236214">
    <property type="component" value="Unassembled WGS sequence"/>
</dbReference>
<sequence>MKAGYQPKKIVLHIDKLARENYDSLRDMGRDTDIQISSLSHLARNDRKRIDLGHLQRIAEALDLTDMNEIISIENDDSYKDEID</sequence>
<dbReference type="Gene3D" id="1.10.260.40">
    <property type="entry name" value="lambda repressor-like DNA-binding domains"/>
    <property type="match status" value="1"/>
</dbReference>
<dbReference type="Pfam" id="PF13443">
    <property type="entry name" value="HTH_26"/>
    <property type="match status" value="1"/>
</dbReference>
<accession>A0A2H6CQT6</accession>
<organism evidence="2 3">
    <name type="scientific">Tetragenococcus halophilus subsp. halophilus</name>
    <dbReference type="NCBI Taxonomy" id="1513897"/>
    <lineage>
        <taxon>Bacteria</taxon>
        <taxon>Bacillati</taxon>
        <taxon>Bacillota</taxon>
        <taxon>Bacilli</taxon>
        <taxon>Lactobacillales</taxon>
        <taxon>Enterococcaceae</taxon>
        <taxon>Tetragenococcus</taxon>
    </lineage>
</organism>
<evidence type="ECO:0000313" key="3">
    <source>
        <dbReference type="Proteomes" id="UP000236214"/>
    </source>
</evidence>
<dbReference type="InterPro" id="IPR001387">
    <property type="entry name" value="Cro/C1-type_HTH"/>
</dbReference>
<dbReference type="InterPro" id="IPR010982">
    <property type="entry name" value="Lambda_DNA-bd_dom_sf"/>
</dbReference>
<dbReference type="GO" id="GO:0003677">
    <property type="term" value="F:DNA binding"/>
    <property type="evidence" value="ECO:0007669"/>
    <property type="project" value="InterPro"/>
</dbReference>
<dbReference type="RefSeq" id="WP_103103258.1">
    <property type="nucleotide sequence ID" value="NZ_BDEC01000006.1"/>
</dbReference>
<comment type="caution">
    <text evidence="2">The sequence shown here is derived from an EMBL/GenBank/DDBJ whole genome shotgun (WGS) entry which is preliminary data.</text>
</comment>
<dbReference type="AlphaFoldDB" id="A0A2H6CQT6"/>
<gene>
    <name evidence="2" type="ORF">TEHN7118_0158</name>
</gene>
<name>A0A2H6CQT6_TETHA</name>